<keyword evidence="2" id="KW-1185">Reference proteome</keyword>
<evidence type="ECO:0000313" key="1">
    <source>
        <dbReference type="EMBL" id="MPC19103.1"/>
    </source>
</evidence>
<dbReference type="AlphaFoldDB" id="A0A5B7DCS8"/>
<dbReference type="EMBL" id="VSRR010000740">
    <property type="protein sequence ID" value="MPC19103.1"/>
    <property type="molecule type" value="Genomic_DNA"/>
</dbReference>
<reference evidence="1 2" key="1">
    <citation type="submission" date="2019-05" db="EMBL/GenBank/DDBJ databases">
        <title>Another draft genome of Portunus trituberculatus and its Hox gene families provides insights of decapod evolution.</title>
        <authorList>
            <person name="Jeong J.-H."/>
            <person name="Song I."/>
            <person name="Kim S."/>
            <person name="Choi T."/>
            <person name="Kim D."/>
            <person name="Ryu S."/>
            <person name="Kim W."/>
        </authorList>
    </citation>
    <scope>NUCLEOTIDE SEQUENCE [LARGE SCALE GENOMIC DNA]</scope>
    <source>
        <tissue evidence="1">Muscle</tissue>
    </source>
</reference>
<protein>
    <submittedName>
        <fullName evidence="1">Uncharacterized protein</fullName>
    </submittedName>
</protein>
<sequence length="109" mass="12244">MHKLVAVEVTLLSELLPTILAFKLFLISMNNNLSIDLALLGETNVHKHMTVQVVFHSKSLVTELTLEQLLPVVFLQVAIEVTFHSKTFATVRAQVKNKIKVQQNNQAPK</sequence>
<evidence type="ECO:0000313" key="2">
    <source>
        <dbReference type="Proteomes" id="UP000324222"/>
    </source>
</evidence>
<dbReference type="Proteomes" id="UP000324222">
    <property type="component" value="Unassembled WGS sequence"/>
</dbReference>
<name>A0A5B7DCS8_PORTR</name>
<gene>
    <name evidence="1" type="ORF">E2C01_012012</name>
</gene>
<comment type="caution">
    <text evidence="1">The sequence shown here is derived from an EMBL/GenBank/DDBJ whole genome shotgun (WGS) entry which is preliminary data.</text>
</comment>
<organism evidence="1 2">
    <name type="scientific">Portunus trituberculatus</name>
    <name type="common">Swimming crab</name>
    <name type="synonym">Neptunus trituberculatus</name>
    <dbReference type="NCBI Taxonomy" id="210409"/>
    <lineage>
        <taxon>Eukaryota</taxon>
        <taxon>Metazoa</taxon>
        <taxon>Ecdysozoa</taxon>
        <taxon>Arthropoda</taxon>
        <taxon>Crustacea</taxon>
        <taxon>Multicrustacea</taxon>
        <taxon>Malacostraca</taxon>
        <taxon>Eumalacostraca</taxon>
        <taxon>Eucarida</taxon>
        <taxon>Decapoda</taxon>
        <taxon>Pleocyemata</taxon>
        <taxon>Brachyura</taxon>
        <taxon>Eubrachyura</taxon>
        <taxon>Portunoidea</taxon>
        <taxon>Portunidae</taxon>
        <taxon>Portuninae</taxon>
        <taxon>Portunus</taxon>
    </lineage>
</organism>
<proteinExistence type="predicted"/>
<accession>A0A5B7DCS8</accession>